<dbReference type="EMBL" id="OB661868">
    <property type="protein sequence ID" value="CAD7229103.1"/>
    <property type="molecule type" value="Genomic_DNA"/>
</dbReference>
<accession>A0A7R8WCH8</accession>
<dbReference type="InterPro" id="IPR002557">
    <property type="entry name" value="Chitin-bd_dom"/>
</dbReference>
<evidence type="ECO:0000256" key="6">
    <source>
        <dbReference type="SAM" id="MobiDB-lite"/>
    </source>
</evidence>
<keyword evidence="1" id="KW-0147">Chitin-binding</keyword>
<dbReference type="OrthoDB" id="6020543at2759"/>
<dbReference type="Gene3D" id="2.170.140.10">
    <property type="entry name" value="Chitin binding domain"/>
    <property type="match status" value="5"/>
</dbReference>
<dbReference type="GO" id="GO:0005576">
    <property type="term" value="C:extracellular region"/>
    <property type="evidence" value="ECO:0007669"/>
    <property type="project" value="InterPro"/>
</dbReference>
<feature type="compositionally biased region" description="Polar residues" evidence="6">
    <location>
        <begin position="98"/>
        <end position="115"/>
    </location>
</feature>
<dbReference type="GO" id="GO:0008061">
    <property type="term" value="F:chitin binding"/>
    <property type="evidence" value="ECO:0007669"/>
    <property type="project" value="UniProtKB-KW"/>
</dbReference>
<evidence type="ECO:0000256" key="3">
    <source>
        <dbReference type="ARBA" id="ARBA00022737"/>
    </source>
</evidence>
<evidence type="ECO:0000256" key="7">
    <source>
        <dbReference type="SAM" id="SignalP"/>
    </source>
</evidence>
<reference evidence="8" key="1">
    <citation type="submission" date="2020-11" db="EMBL/GenBank/DDBJ databases">
        <authorList>
            <person name="Tran Van P."/>
        </authorList>
    </citation>
    <scope>NUCLEOTIDE SEQUENCE</scope>
</reference>
<name>A0A7R8WCH8_9CRUS</name>
<evidence type="ECO:0000256" key="4">
    <source>
        <dbReference type="ARBA" id="ARBA00023157"/>
    </source>
</evidence>
<feature type="region of interest" description="Disordered" evidence="6">
    <location>
        <begin position="94"/>
        <end position="126"/>
    </location>
</feature>
<feature type="signal peptide" evidence="7">
    <location>
        <begin position="1"/>
        <end position="20"/>
    </location>
</feature>
<proteinExistence type="predicted"/>
<keyword evidence="3" id="KW-0677">Repeat</keyword>
<dbReference type="PROSITE" id="PS50940">
    <property type="entry name" value="CHIT_BIND_II"/>
    <property type="match status" value="5"/>
</dbReference>
<dbReference type="InterPro" id="IPR051940">
    <property type="entry name" value="Chitin_bind-dev_reg"/>
</dbReference>
<evidence type="ECO:0000256" key="5">
    <source>
        <dbReference type="ARBA" id="ARBA00023180"/>
    </source>
</evidence>
<dbReference type="PANTHER" id="PTHR23301">
    <property type="entry name" value="CHITIN BINDING PERITROPHIN-A"/>
    <property type="match status" value="1"/>
</dbReference>
<dbReference type="InterPro" id="IPR036508">
    <property type="entry name" value="Chitin-bd_dom_sf"/>
</dbReference>
<keyword evidence="4" id="KW-1015">Disulfide bond</keyword>
<feature type="chain" id="PRO_5043714242" evidence="7">
    <location>
        <begin position="21"/>
        <end position="467"/>
    </location>
</feature>
<evidence type="ECO:0000256" key="2">
    <source>
        <dbReference type="ARBA" id="ARBA00022729"/>
    </source>
</evidence>
<keyword evidence="2 7" id="KW-0732">Signal</keyword>
<dbReference type="SUPFAM" id="SSF57625">
    <property type="entry name" value="Invertebrate chitin-binding proteins"/>
    <property type="match status" value="5"/>
</dbReference>
<organism evidence="8">
    <name type="scientific">Cyprideis torosa</name>
    <dbReference type="NCBI Taxonomy" id="163714"/>
    <lineage>
        <taxon>Eukaryota</taxon>
        <taxon>Metazoa</taxon>
        <taxon>Ecdysozoa</taxon>
        <taxon>Arthropoda</taxon>
        <taxon>Crustacea</taxon>
        <taxon>Oligostraca</taxon>
        <taxon>Ostracoda</taxon>
        <taxon>Podocopa</taxon>
        <taxon>Podocopida</taxon>
        <taxon>Cytherocopina</taxon>
        <taxon>Cytheroidea</taxon>
        <taxon>Cytherideidae</taxon>
        <taxon>Cyprideis</taxon>
    </lineage>
</organism>
<dbReference type="Pfam" id="PF01607">
    <property type="entry name" value="CBM_14"/>
    <property type="match status" value="5"/>
</dbReference>
<sequence>MAIRFVILALISVFALRSTATSTEGTTTLDPRPTGGPNDVNCTNPEGIYPHREYCYLYWNCGKGVAYLEECRDNLEYDIGHEWCDYPENVDCGDRQPRPTQSPTTSGSDATSENPRPTGGPNDVNCTDPEGLYPHLEYCYLYWNCGKGVAYLEECRDNLEYDIEHEWCDYPERVDCGDREPRPTERPTGSTSENPLVTGGPEDCNCTEPEGLYPHLVYCYLYWNCGQGIPYLQECPENWLYDIDHRYCDLPDRVDCEDRLPRPTESPKRRKGAINETTSMTVEETTTTPSEQTTENSTTTTTESPIIDWFQCTADGVYANPYDCNTYIRCFSGTAYLLRCQADFVWNPNENTCVPPDQYNCTETTGGPPTWSTEAPPTPDPNYDCPDTNGLFPFPENCEYYYECTNNNPVFRRCPAHLWFDADPGYCNFPAETCPLQCTPPPGANDPCVKKAEAHAKKIWNHVRFPR</sequence>
<gene>
    <name evidence="8" type="ORF">CTOB1V02_LOCUS6976</name>
</gene>
<dbReference type="AlphaFoldDB" id="A0A7R8WCH8"/>
<protein>
    <submittedName>
        <fullName evidence="8">Uncharacterized protein</fullName>
    </submittedName>
</protein>
<feature type="region of interest" description="Disordered" evidence="6">
    <location>
        <begin position="178"/>
        <end position="200"/>
    </location>
</feature>
<evidence type="ECO:0000256" key="1">
    <source>
        <dbReference type="ARBA" id="ARBA00022669"/>
    </source>
</evidence>
<dbReference type="SMART" id="SM00494">
    <property type="entry name" value="ChtBD2"/>
    <property type="match status" value="5"/>
</dbReference>
<keyword evidence="5" id="KW-0325">Glycoprotein</keyword>
<evidence type="ECO:0000313" key="8">
    <source>
        <dbReference type="EMBL" id="CAD7229103.1"/>
    </source>
</evidence>
<feature type="compositionally biased region" description="Low complexity" evidence="6">
    <location>
        <begin position="276"/>
        <end position="302"/>
    </location>
</feature>
<feature type="region of interest" description="Disordered" evidence="6">
    <location>
        <begin position="259"/>
        <end position="302"/>
    </location>
</feature>
<dbReference type="PANTHER" id="PTHR23301:SF0">
    <property type="entry name" value="CHITIN-BINDING TYPE-2 DOMAIN-CONTAINING PROTEIN-RELATED"/>
    <property type="match status" value="1"/>
</dbReference>